<dbReference type="Proteomes" id="UP001152795">
    <property type="component" value="Unassembled WGS sequence"/>
</dbReference>
<dbReference type="InterPro" id="IPR029526">
    <property type="entry name" value="PGBD"/>
</dbReference>
<evidence type="ECO:0000313" key="2">
    <source>
        <dbReference type="EMBL" id="CAB4002414.1"/>
    </source>
</evidence>
<evidence type="ECO:0000313" key="3">
    <source>
        <dbReference type="Proteomes" id="UP001152795"/>
    </source>
</evidence>
<dbReference type="Pfam" id="PF13843">
    <property type="entry name" value="DDE_Tnp_1_7"/>
    <property type="match status" value="1"/>
</dbReference>
<comment type="caution">
    <text evidence="2">The sequence shown here is derived from an EMBL/GenBank/DDBJ whole genome shotgun (WGS) entry which is preliminary data.</text>
</comment>
<name>A0A6S7HBQ4_PARCT</name>
<sequence>MEYKSVGQVWCYSGIVYDFHIYTGSGSGSVDNDPNLGVGGNVVRHLTSSLPENVGYKVYFDNYFSSVYLLQFLKAIEIWLVGTIRVDRLKGDKKVLHDKKKTQGSSDWCVDANSNITIVRWIDNGLVQLITNHIGNAQGSLAQRWSAQLKNYVKIERPLVVESTIWVV</sequence>
<dbReference type="PANTHER" id="PTHR47272">
    <property type="entry name" value="DDE_TNP_1_7 DOMAIN-CONTAINING PROTEIN"/>
    <property type="match status" value="1"/>
</dbReference>
<dbReference type="OrthoDB" id="122438at2759"/>
<dbReference type="AlphaFoldDB" id="A0A6S7HBQ4"/>
<feature type="domain" description="PiggyBac transposable element-derived protein" evidence="1">
    <location>
        <begin position="11"/>
        <end position="162"/>
    </location>
</feature>
<dbReference type="EMBL" id="CACRXK020004348">
    <property type="protein sequence ID" value="CAB4002414.1"/>
    <property type="molecule type" value="Genomic_DNA"/>
</dbReference>
<gene>
    <name evidence="2" type="ORF">PACLA_8A081213</name>
</gene>
<evidence type="ECO:0000259" key="1">
    <source>
        <dbReference type="Pfam" id="PF13843"/>
    </source>
</evidence>
<protein>
    <recommendedName>
        <fullName evidence="1">PiggyBac transposable element-derived protein domain-containing protein</fullName>
    </recommendedName>
</protein>
<proteinExistence type="predicted"/>
<accession>A0A6S7HBQ4</accession>
<reference evidence="2" key="1">
    <citation type="submission" date="2020-04" db="EMBL/GenBank/DDBJ databases">
        <authorList>
            <person name="Alioto T."/>
            <person name="Alioto T."/>
            <person name="Gomez Garrido J."/>
        </authorList>
    </citation>
    <scope>NUCLEOTIDE SEQUENCE</scope>
    <source>
        <strain evidence="2">A484AB</strain>
    </source>
</reference>
<keyword evidence="3" id="KW-1185">Reference proteome</keyword>
<organism evidence="2 3">
    <name type="scientific">Paramuricea clavata</name>
    <name type="common">Red gorgonian</name>
    <name type="synonym">Violescent sea-whip</name>
    <dbReference type="NCBI Taxonomy" id="317549"/>
    <lineage>
        <taxon>Eukaryota</taxon>
        <taxon>Metazoa</taxon>
        <taxon>Cnidaria</taxon>
        <taxon>Anthozoa</taxon>
        <taxon>Octocorallia</taxon>
        <taxon>Malacalcyonacea</taxon>
        <taxon>Plexauridae</taxon>
        <taxon>Paramuricea</taxon>
    </lineage>
</organism>